<feature type="chain" id="PRO_5035318007" evidence="10">
    <location>
        <begin position="20"/>
        <end position="213"/>
    </location>
</feature>
<evidence type="ECO:0000256" key="9">
    <source>
        <dbReference type="PIRSR" id="PIRSR000005-2"/>
    </source>
</evidence>
<feature type="binding site" description="axial binding residue" evidence="9">
    <location>
        <position position="87"/>
    </location>
    <ligand>
        <name>heme c</name>
        <dbReference type="ChEBI" id="CHEBI:61717"/>
        <label>1</label>
    </ligand>
    <ligandPart>
        <name>Fe</name>
        <dbReference type="ChEBI" id="CHEBI:18248"/>
    </ligandPart>
</feature>
<dbReference type="GO" id="GO:0020037">
    <property type="term" value="F:heme binding"/>
    <property type="evidence" value="ECO:0007669"/>
    <property type="project" value="InterPro"/>
</dbReference>
<reference evidence="12" key="2">
    <citation type="submission" date="2020-08" db="EMBL/GenBank/DDBJ databases">
        <authorList>
            <person name="Lai Q."/>
        </authorList>
    </citation>
    <scope>NUCLEOTIDE SEQUENCE</scope>
    <source>
        <strain evidence="12">S27-2</strain>
    </source>
</reference>
<dbReference type="PIRSF" id="PIRSF000005">
    <property type="entry name" value="Cytochrome_c4"/>
    <property type="match status" value="1"/>
</dbReference>
<keyword evidence="10" id="KW-0732">Signal</keyword>
<evidence type="ECO:0000313" key="12">
    <source>
        <dbReference type="EMBL" id="MBC3767745.1"/>
    </source>
</evidence>
<evidence type="ECO:0000256" key="6">
    <source>
        <dbReference type="ARBA" id="ARBA00022982"/>
    </source>
</evidence>
<dbReference type="RefSeq" id="WP_186508382.1">
    <property type="nucleotide sequence ID" value="NZ_JACNEP010000024.1"/>
</dbReference>
<feature type="binding site" description="axial binding residue" evidence="9">
    <location>
        <position position="183"/>
    </location>
    <ligand>
        <name>heme c</name>
        <dbReference type="ChEBI" id="CHEBI:61717"/>
        <label>2</label>
    </ligand>
    <ligandPart>
        <name>Fe</name>
        <dbReference type="ChEBI" id="CHEBI:18248"/>
    </ligandPart>
</feature>
<keyword evidence="4 9" id="KW-0479">Metal-binding</keyword>
<comment type="subcellular location">
    <subcellularLocation>
        <location evidence="1">Periplasm</location>
    </subcellularLocation>
</comment>
<feature type="signal peptide" evidence="10">
    <location>
        <begin position="1"/>
        <end position="19"/>
    </location>
</feature>
<evidence type="ECO:0000256" key="10">
    <source>
        <dbReference type="SAM" id="SignalP"/>
    </source>
</evidence>
<dbReference type="Proteomes" id="UP000601768">
    <property type="component" value="Unassembled WGS sequence"/>
</dbReference>
<dbReference type="AlphaFoldDB" id="A0A8J6J049"/>
<dbReference type="Gene3D" id="1.10.760.10">
    <property type="entry name" value="Cytochrome c-like domain"/>
    <property type="match status" value="2"/>
</dbReference>
<proteinExistence type="predicted"/>
<feature type="domain" description="Cytochrome c" evidence="11">
    <location>
        <begin position="24"/>
        <end position="110"/>
    </location>
</feature>
<keyword evidence="7 9" id="KW-0408">Iron</keyword>
<dbReference type="InterPro" id="IPR024167">
    <property type="entry name" value="Cytochrome_c4-like"/>
</dbReference>
<keyword evidence="5" id="KW-0574">Periplasm</keyword>
<dbReference type="GO" id="GO:0042597">
    <property type="term" value="C:periplasmic space"/>
    <property type="evidence" value="ECO:0007669"/>
    <property type="project" value="UniProtKB-SubCell"/>
</dbReference>
<evidence type="ECO:0000256" key="8">
    <source>
        <dbReference type="PIRSR" id="PIRSR000005-1"/>
    </source>
</evidence>
<feature type="binding site" description="covalent" evidence="8">
    <location>
        <position position="39"/>
    </location>
    <ligand>
        <name>heme c</name>
        <dbReference type="ChEBI" id="CHEBI:61717"/>
        <label>1</label>
    </ligand>
</feature>
<evidence type="ECO:0000256" key="4">
    <source>
        <dbReference type="ARBA" id="ARBA00022723"/>
    </source>
</evidence>
<keyword evidence="13" id="KW-1185">Reference proteome</keyword>
<gene>
    <name evidence="12" type="ORF">H8B19_17840</name>
</gene>
<protein>
    <submittedName>
        <fullName evidence="12">C-type cytochrome</fullName>
    </submittedName>
</protein>
<evidence type="ECO:0000256" key="1">
    <source>
        <dbReference type="ARBA" id="ARBA00004418"/>
    </source>
</evidence>
<feature type="binding site" description="axial binding residue" evidence="9">
    <location>
        <position position="40"/>
    </location>
    <ligand>
        <name>heme c</name>
        <dbReference type="ChEBI" id="CHEBI:61717"/>
        <label>1</label>
    </ligand>
    <ligandPart>
        <name>Fe</name>
        <dbReference type="ChEBI" id="CHEBI:18248"/>
    </ligandPart>
</feature>
<dbReference type="InterPro" id="IPR036909">
    <property type="entry name" value="Cyt_c-like_dom_sf"/>
</dbReference>
<evidence type="ECO:0000259" key="11">
    <source>
        <dbReference type="PROSITE" id="PS51007"/>
    </source>
</evidence>
<keyword evidence="6" id="KW-0249">Electron transport</keyword>
<keyword evidence="2" id="KW-0813">Transport</keyword>
<comment type="caution">
    <text evidence="12">The sequence shown here is derived from an EMBL/GenBank/DDBJ whole genome shotgun (WGS) entry which is preliminary data.</text>
</comment>
<reference evidence="12" key="1">
    <citation type="journal article" date="2018" name="Int. J. Syst. Evol. Microbiol.">
        <title>Neptunicella marina gen. nov., sp. nov., isolated from surface seawater.</title>
        <authorList>
            <person name="Liu X."/>
            <person name="Lai Q."/>
            <person name="Du Y."/>
            <person name="Zhang X."/>
            <person name="Liu Z."/>
            <person name="Sun F."/>
            <person name="Shao Z."/>
        </authorList>
    </citation>
    <scope>NUCLEOTIDE SEQUENCE</scope>
    <source>
        <strain evidence="12">S27-2</strain>
    </source>
</reference>
<feature type="binding site" description="covalent" evidence="8">
    <location>
        <position position="135"/>
    </location>
    <ligand>
        <name>heme c</name>
        <dbReference type="ChEBI" id="CHEBI:61717"/>
        <label>2</label>
    </ligand>
</feature>
<dbReference type="PROSITE" id="PS51007">
    <property type="entry name" value="CYTC"/>
    <property type="match status" value="2"/>
</dbReference>
<dbReference type="GO" id="GO:0005506">
    <property type="term" value="F:iron ion binding"/>
    <property type="evidence" value="ECO:0007669"/>
    <property type="project" value="InterPro"/>
</dbReference>
<dbReference type="EMBL" id="JACNEP010000024">
    <property type="protein sequence ID" value="MBC3767745.1"/>
    <property type="molecule type" value="Genomic_DNA"/>
</dbReference>
<evidence type="ECO:0000256" key="2">
    <source>
        <dbReference type="ARBA" id="ARBA00022448"/>
    </source>
</evidence>
<evidence type="ECO:0000256" key="5">
    <source>
        <dbReference type="ARBA" id="ARBA00022764"/>
    </source>
</evidence>
<sequence length="213" mass="23208">MLVKNTFFALVVSSFSVSASVDKTDWTPTPQQFKYCTVCHGNQLMGNPNIGAPRLSGLSAWYIEKQLQAFKQGKRGMPDQSVPAHEMQSMVKELSDEQIHQAAIWASKTQSPVPSETIVADAKAGESLYKQCAACHGADGKGNQTIGAPALAGLHDWYLLNQFDAFKSGSRGNVQGDSQAQQMQAAANLVNSEQDLKAIVAYIQQLEKHEEHN</sequence>
<dbReference type="PANTHER" id="PTHR33751">
    <property type="entry name" value="CBB3-TYPE CYTOCHROME C OXIDASE SUBUNIT FIXP"/>
    <property type="match status" value="1"/>
</dbReference>
<dbReference type="InterPro" id="IPR050597">
    <property type="entry name" value="Cytochrome_c_Oxidase_Subunit"/>
</dbReference>
<feature type="binding site" description="covalent" evidence="8">
    <location>
        <position position="36"/>
    </location>
    <ligand>
        <name>heme c</name>
        <dbReference type="ChEBI" id="CHEBI:61717"/>
        <label>1</label>
    </ligand>
</feature>
<name>A0A8J6J049_9ALTE</name>
<accession>A0A8J6J049</accession>
<dbReference type="GO" id="GO:0009055">
    <property type="term" value="F:electron transfer activity"/>
    <property type="evidence" value="ECO:0007669"/>
    <property type="project" value="InterPro"/>
</dbReference>
<feature type="binding site" description="covalent" evidence="8">
    <location>
        <position position="132"/>
    </location>
    <ligand>
        <name>heme c</name>
        <dbReference type="ChEBI" id="CHEBI:61717"/>
        <label>2</label>
    </ligand>
</feature>
<comment type="PTM">
    <text evidence="8">Binds 2 heme c groups covalently per subunit.</text>
</comment>
<dbReference type="InterPro" id="IPR009056">
    <property type="entry name" value="Cyt_c-like_dom"/>
</dbReference>
<keyword evidence="3 8" id="KW-0349">Heme</keyword>
<dbReference type="Pfam" id="PF00034">
    <property type="entry name" value="Cytochrom_C"/>
    <property type="match status" value="2"/>
</dbReference>
<dbReference type="SUPFAM" id="SSF46626">
    <property type="entry name" value="Cytochrome c"/>
    <property type="match status" value="2"/>
</dbReference>
<feature type="binding site" description="axial binding residue" evidence="9">
    <location>
        <position position="136"/>
    </location>
    <ligand>
        <name>heme c</name>
        <dbReference type="ChEBI" id="CHEBI:61717"/>
        <label>2</label>
    </ligand>
    <ligandPart>
        <name>Fe</name>
        <dbReference type="ChEBI" id="CHEBI:18248"/>
    </ligandPart>
</feature>
<evidence type="ECO:0000256" key="7">
    <source>
        <dbReference type="ARBA" id="ARBA00023004"/>
    </source>
</evidence>
<dbReference type="PANTHER" id="PTHR33751:SF9">
    <property type="entry name" value="CYTOCHROME C4"/>
    <property type="match status" value="1"/>
</dbReference>
<feature type="domain" description="Cytochrome c" evidence="11">
    <location>
        <begin position="120"/>
        <end position="207"/>
    </location>
</feature>
<organism evidence="12 13">
    <name type="scientific">Neptunicella marina</name>
    <dbReference type="NCBI Taxonomy" id="2125989"/>
    <lineage>
        <taxon>Bacteria</taxon>
        <taxon>Pseudomonadati</taxon>
        <taxon>Pseudomonadota</taxon>
        <taxon>Gammaproteobacteria</taxon>
        <taxon>Alteromonadales</taxon>
        <taxon>Alteromonadaceae</taxon>
        <taxon>Neptunicella</taxon>
    </lineage>
</organism>
<evidence type="ECO:0000256" key="3">
    <source>
        <dbReference type="ARBA" id="ARBA00022617"/>
    </source>
</evidence>
<evidence type="ECO:0000313" key="13">
    <source>
        <dbReference type="Proteomes" id="UP000601768"/>
    </source>
</evidence>